<dbReference type="GO" id="GO:0003700">
    <property type="term" value="F:DNA-binding transcription factor activity"/>
    <property type="evidence" value="ECO:0007669"/>
    <property type="project" value="InterPro"/>
</dbReference>
<comment type="similarity">
    <text evidence="1">Belongs to the Fur family.</text>
</comment>
<dbReference type="PANTHER" id="PTHR33202">
    <property type="entry name" value="ZINC UPTAKE REGULATION PROTEIN"/>
    <property type="match status" value="1"/>
</dbReference>
<keyword evidence="9" id="KW-1185">Reference proteome</keyword>
<comment type="caution">
    <text evidence="8">The sequence shown here is derived from an EMBL/GenBank/DDBJ whole genome shotgun (WGS) entry which is preliminary data.</text>
</comment>
<feature type="region of interest" description="Disordered" evidence="7">
    <location>
        <begin position="185"/>
        <end position="204"/>
    </location>
</feature>
<evidence type="ECO:0000256" key="5">
    <source>
        <dbReference type="ARBA" id="ARBA00023125"/>
    </source>
</evidence>
<accession>A0A9P6Y5B0</accession>
<evidence type="ECO:0000256" key="4">
    <source>
        <dbReference type="ARBA" id="ARBA00023015"/>
    </source>
</evidence>
<sequence length="215" mass="23669">MPAKTATACTAPHHHVHDASDFVAVVERVSRERGLRLTPIRANVLKLIAEAGKPVKAYELLEWVRNGKGVGADAPPTVYRALDFLMANGFVHKLESVNAFVACHHPSSAAHSVPFLICNSCHSAVELEDREIVTQLEKRAKELGFQPQAQTLEVHGLCARCAGYASTPCWPVFHRCATAWNRRRNPSASTAPWTRCTNPASARRRWPGWAGKLCC</sequence>
<keyword evidence="3" id="KW-0862">Zinc</keyword>
<dbReference type="SUPFAM" id="SSF46785">
    <property type="entry name" value="Winged helix' DNA-binding domain"/>
    <property type="match status" value="1"/>
</dbReference>
<dbReference type="CDD" id="cd07153">
    <property type="entry name" value="Fur_like"/>
    <property type="match status" value="1"/>
</dbReference>
<dbReference type="InterPro" id="IPR002481">
    <property type="entry name" value="FUR"/>
</dbReference>
<organism evidence="8 9">
    <name type="scientific">Rhizopus delemar</name>
    <dbReference type="NCBI Taxonomy" id="936053"/>
    <lineage>
        <taxon>Eukaryota</taxon>
        <taxon>Fungi</taxon>
        <taxon>Fungi incertae sedis</taxon>
        <taxon>Mucoromycota</taxon>
        <taxon>Mucoromycotina</taxon>
        <taxon>Mucoromycetes</taxon>
        <taxon>Mucorales</taxon>
        <taxon>Mucorineae</taxon>
        <taxon>Rhizopodaceae</taxon>
        <taxon>Rhizopus</taxon>
    </lineage>
</organism>
<evidence type="ECO:0000256" key="7">
    <source>
        <dbReference type="SAM" id="MobiDB-lite"/>
    </source>
</evidence>
<keyword evidence="5" id="KW-0238">DNA-binding</keyword>
<dbReference type="Gene3D" id="1.10.10.10">
    <property type="entry name" value="Winged helix-like DNA-binding domain superfamily/Winged helix DNA-binding domain"/>
    <property type="match status" value="1"/>
</dbReference>
<evidence type="ECO:0008006" key="10">
    <source>
        <dbReference type="Google" id="ProtNLM"/>
    </source>
</evidence>
<dbReference type="AlphaFoldDB" id="A0A9P6Y5B0"/>
<dbReference type="PANTHER" id="PTHR33202:SF6">
    <property type="entry name" value="ZINC UPTAKE REGULATION PROTEIN"/>
    <property type="match status" value="1"/>
</dbReference>
<dbReference type="GO" id="GO:0000976">
    <property type="term" value="F:transcription cis-regulatory region binding"/>
    <property type="evidence" value="ECO:0007669"/>
    <property type="project" value="TreeGrafter"/>
</dbReference>
<dbReference type="Pfam" id="PF01475">
    <property type="entry name" value="FUR"/>
    <property type="match status" value="1"/>
</dbReference>
<dbReference type="Proteomes" id="UP000740926">
    <property type="component" value="Unassembled WGS sequence"/>
</dbReference>
<proteinExistence type="inferred from homology"/>
<protein>
    <recommendedName>
        <fullName evidence="10">Fur family transcriptional regulator</fullName>
    </recommendedName>
</protein>
<evidence type="ECO:0000256" key="3">
    <source>
        <dbReference type="ARBA" id="ARBA00022833"/>
    </source>
</evidence>
<dbReference type="InterPro" id="IPR043135">
    <property type="entry name" value="Fur_C"/>
</dbReference>
<dbReference type="EMBL" id="JAANIU010006932">
    <property type="protein sequence ID" value="KAG1539708.1"/>
    <property type="molecule type" value="Genomic_DNA"/>
</dbReference>
<dbReference type="GO" id="GO:1900376">
    <property type="term" value="P:regulation of secondary metabolite biosynthetic process"/>
    <property type="evidence" value="ECO:0007669"/>
    <property type="project" value="TreeGrafter"/>
</dbReference>
<dbReference type="InterPro" id="IPR036390">
    <property type="entry name" value="WH_DNA-bd_sf"/>
</dbReference>
<dbReference type="FunFam" id="3.30.1490.190:FF:000007">
    <property type="entry name" value="Fur family transcriptional regulator"/>
    <property type="match status" value="1"/>
</dbReference>
<dbReference type="GO" id="GO:0008270">
    <property type="term" value="F:zinc ion binding"/>
    <property type="evidence" value="ECO:0007669"/>
    <property type="project" value="TreeGrafter"/>
</dbReference>
<evidence type="ECO:0000256" key="6">
    <source>
        <dbReference type="ARBA" id="ARBA00023163"/>
    </source>
</evidence>
<dbReference type="InterPro" id="IPR036388">
    <property type="entry name" value="WH-like_DNA-bd_sf"/>
</dbReference>
<evidence type="ECO:0000313" key="8">
    <source>
        <dbReference type="EMBL" id="KAG1539708.1"/>
    </source>
</evidence>
<dbReference type="Gene3D" id="3.30.1490.190">
    <property type="match status" value="1"/>
</dbReference>
<reference evidence="8 9" key="1">
    <citation type="journal article" date="2020" name="Microb. Genom.">
        <title>Genetic diversity of clinical and environmental Mucorales isolates obtained from an investigation of mucormycosis cases among solid organ transplant recipients.</title>
        <authorList>
            <person name="Nguyen M.H."/>
            <person name="Kaul D."/>
            <person name="Muto C."/>
            <person name="Cheng S.J."/>
            <person name="Richter R.A."/>
            <person name="Bruno V.M."/>
            <person name="Liu G."/>
            <person name="Beyhan S."/>
            <person name="Sundermann A.J."/>
            <person name="Mounaud S."/>
            <person name="Pasculle A.W."/>
            <person name="Nierman W.C."/>
            <person name="Driscoll E."/>
            <person name="Cumbie R."/>
            <person name="Clancy C.J."/>
            <person name="Dupont C.L."/>
        </authorList>
    </citation>
    <scope>NUCLEOTIDE SEQUENCE [LARGE SCALE GENOMIC DNA]</scope>
    <source>
        <strain evidence="8 9">GL24</strain>
    </source>
</reference>
<evidence type="ECO:0000256" key="2">
    <source>
        <dbReference type="ARBA" id="ARBA00022491"/>
    </source>
</evidence>
<dbReference type="GO" id="GO:0005829">
    <property type="term" value="C:cytosol"/>
    <property type="evidence" value="ECO:0007669"/>
    <property type="project" value="TreeGrafter"/>
</dbReference>
<keyword evidence="2" id="KW-0678">Repressor</keyword>
<feature type="compositionally biased region" description="Polar residues" evidence="7">
    <location>
        <begin position="186"/>
        <end position="200"/>
    </location>
</feature>
<keyword evidence="6" id="KW-0804">Transcription</keyword>
<keyword evidence="4" id="KW-0805">Transcription regulation</keyword>
<evidence type="ECO:0000256" key="1">
    <source>
        <dbReference type="ARBA" id="ARBA00007957"/>
    </source>
</evidence>
<gene>
    <name evidence="8" type="ORF">G6F50_014465</name>
</gene>
<evidence type="ECO:0000313" key="9">
    <source>
        <dbReference type="Proteomes" id="UP000740926"/>
    </source>
</evidence>
<dbReference type="GO" id="GO:0045892">
    <property type="term" value="P:negative regulation of DNA-templated transcription"/>
    <property type="evidence" value="ECO:0007669"/>
    <property type="project" value="TreeGrafter"/>
</dbReference>
<name>A0A9P6Y5B0_9FUNG</name>